<evidence type="ECO:0000256" key="3">
    <source>
        <dbReference type="ARBA" id="ARBA00022801"/>
    </source>
</evidence>
<dbReference type="GO" id="GO:0004252">
    <property type="term" value="F:serine-type endopeptidase activity"/>
    <property type="evidence" value="ECO:0007669"/>
    <property type="project" value="UniProtKB-UniRule"/>
</dbReference>
<dbReference type="PRINTS" id="PR00723">
    <property type="entry name" value="SUBTILISIN"/>
</dbReference>
<feature type="active site" description="Charge relay system" evidence="5">
    <location>
        <position position="351"/>
    </location>
</feature>
<dbReference type="PANTHER" id="PTHR43806">
    <property type="entry name" value="PEPTIDASE S8"/>
    <property type="match status" value="1"/>
</dbReference>
<proteinExistence type="inferred from homology"/>
<protein>
    <submittedName>
        <fullName evidence="8">Serine protease</fullName>
    </submittedName>
</protein>
<evidence type="ECO:0000313" key="9">
    <source>
        <dbReference type="Proteomes" id="UP000807306"/>
    </source>
</evidence>
<dbReference type="GO" id="GO:0005615">
    <property type="term" value="C:extracellular space"/>
    <property type="evidence" value="ECO:0007669"/>
    <property type="project" value="TreeGrafter"/>
</dbReference>
<feature type="active site" description="Charge relay system" evidence="5">
    <location>
        <position position="196"/>
    </location>
</feature>
<dbReference type="AlphaFoldDB" id="A0A9P6EKM5"/>
<dbReference type="Gene3D" id="3.30.70.80">
    <property type="entry name" value="Peptidase S8 propeptide/proteinase inhibitor I9"/>
    <property type="match status" value="1"/>
</dbReference>
<keyword evidence="9" id="KW-1185">Reference proteome</keyword>
<dbReference type="EMBL" id="MU157835">
    <property type="protein sequence ID" value="KAF9531518.1"/>
    <property type="molecule type" value="Genomic_DNA"/>
</dbReference>
<dbReference type="CDD" id="cd04077">
    <property type="entry name" value="Peptidases_S8_PCSK9_ProteinaseK_like"/>
    <property type="match status" value="1"/>
</dbReference>
<dbReference type="SUPFAM" id="SSF52743">
    <property type="entry name" value="Subtilisin-like"/>
    <property type="match status" value="1"/>
</dbReference>
<dbReference type="InterPro" id="IPR023828">
    <property type="entry name" value="Peptidase_S8_Ser-AS"/>
</dbReference>
<dbReference type="Pfam" id="PF00082">
    <property type="entry name" value="Peptidase_S8"/>
    <property type="match status" value="1"/>
</dbReference>
<dbReference type="InterPro" id="IPR015500">
    <property type="entry name" value="Peptidase_S8_subtilisin-rel"/>
</dbReference>
<dbReference type="InterPro" id="IPR050131">
    <property type="entry name" value="Peptidase_S8_subtilisin-like"/>
</dbReference>
<dbReference type="InterPro" id="IPR023827">
    <property type="entry name" value="Peptidase_S8_Asp-AS"/>
</dbReference>
<evidence type="ECO:0000259" key="7">
    <source>
        <dbReference type="Pfam" id="PF00082"/>
    </source>
</evidence>
<evidence type="ECO:0000256" key="5">
    <source>
        <dbReference type="PROSITE-ProRule" id="PRU01240"/>
    </source>
</evidence>
<dbReference type="InterPro" id="IPR000209">
    <property type="entry name" value="Peptidase_S8/S53_dom"/>
</dbReference>
<gene>
    <name evidence="8" type="ORF">CPB83DRAFT_786926</name>
</gene>
<dbReference type="PANTHER" id="PTHR43806:SF11">
    <property type="entry name" value="CEREVISIN-RELATED"/>
    <property type="match status" value="1"/>
</dbReference>
<evidence type="ECO:0000256" key="2">
    <source>
        <dbReference type="ARBA" id="ARBA00022670"/>
    </source>
</evidence>
<evidence type="ECO:0000256" key="6">
    <source>
        <dbReference type="RuleBase" id="RU003355"/>
    </source>
</evidence>
<dbReference type="InterPro" id="IPR034193">
    <property type="entry name" value="PCSK9_ProteinaseK-like"/>
</dbReference>
<name>A0A9P6EKM5_9AGAR</name>
<comment type="similarity">
    <text evidence="1 5 6">Belongs to the peptidase S8 family.</text>
</comment>
<evidence type="ECO:0000256" key="1">
    <source>
        <dbReference type="ARBA" id="ARBA00011073"/>
    </source>
</evidence>
<dbReference type="SUPFAM" id="SSF54897">
    <property type="entry name" value="Protease propeptides/inhibitors"/>
    <property type="match status" value="1"/>
</dbReference>
<organism evidence="8 9">
    <name type="scientific">Crepidotus variabilis</name>
    <dbReference type="NCBI Taxonomy" id="179855"/>
    <lineage>
        <taxon>Eukaryota</taxon>
        <taxon>Fungi</taxon>
        <taxon>Dikarya</taxon>
        <taxon>Basidiomycota</taxon>
        <taxon>Agaricomycotina</taxon>
        <taxon>Agaricomycetes</taxon>
        <taxon>Agaricomycetidae</taxon>
        <taxon>Agaricales</taxon>
        <taxon>Agaricineae</taxon>
        <taxon>Crepidotaceae</taxon>
        <taxon>Crepidotus</taxon>
    </lineage>
</organism>
<dbReference type="GO" id="GO:0006508">
    <property type="term" value="P:proteolysis"/>
    <property type="evidence" value="ECO:0007669"/>
    <property type="project" value="UniProtKB-KW"/>
</dbReference>
<dbReference type="InterPro" id="IPR022398">
    <property type="entry name" value="Peptidase_S8_His-AS"/>
</dbReference>
<dbReference type="InterPro" id="IPR037045">
    <property type="entry name" value="S8pro/Inhibitor_I9_sf"/>
</dbReference>
<feature type="active site" description="Charge relay system" evidence="5">
    <location>
        <position position="165"/>
    </location>
</feature>
<comment type="caution">
    <text evidence="8">The sequence shown here is derived from an EMBL/GenBank/DDBJ whole genome shotgun (WGS) entry which is preliminary data.</text>
</comment>
<dbReference type="InterPro" id="IPR036852">
    <property type="entry name" value="Peptidase_S8/S53_dom_sf"/>
</dbReference>
<dbReference type="FunFam" id="3.40.50.200:FF:000007">
    <property type="entry name" value="Subtilisin-like serine protease"/>
    <property type="match status" value="1"/>
</dbReference>
<dbReference type="PROSITE" id="PS00136">
    <property type="entry name" value="SUBTILASE_ASP"/>
    <property type="match status" value="1"/>
</dbReference>
<dbReference type="OrthoDB" id="19448at2759"/>
<dbReference type="PROSITE" id="PS00138">
    <property type="entry name" value="SUBTILASE_SER"/>
    <property type="match status" value="1"/>
</dbReference>
<feature type="domain" description="Peptidase S8/S53" evidence="7">
    <location>
        <begin position="156"/>
        <end position="386"/>
    </location>
</feature>
<dbReference type="PROSITE" id="PS00137">
    <property type="entry name" value="SUBTILASE_HIS"/>
    <property type="match status" value="1"/>
</dbReference>
<evidence type="ECO:0000256" key="4">
    <source>
        <dbReference type="ARBA" id="ARBA00022825"/>
    </source>
</evidence>
<dbReference type="Gene3D" id="3.40.50.200">
    <property type="entry name" value="Peptidase S8/S53 domain"/>
    <property type="match status" value="1"/>
</dbReference>
<sequence length="405" mass="42387">MPTSSLLVAVVATISISRFMMMRLSIIWAFFPLLTCVLAAPEYHSYAGITNGKHIVKFKDDVSPETWVKKMDLIDDVKWAPIINGLSGALSEEHLDSLRSSPEVEYIAEDGLMHINSWVTQTNAPWGVGRLSSPSKLGLNDISNLGFNYTFDETAGNGVDIYVVDTGVYLNHTQFGGRARWGISVDGYPEVDGHGHGTHIAGTAAGSQFGVAKKASIIAIKAIGDDGSGSISGIITGLNWAKSQAQSSGRASVLTMSFGGYVNQPIDDAVKALTAAGIHVTVSAGNNNDDADWYSPGRVPSAITVGASDINDARAYFSNFGPDIDVFAPGVGITSATIGSPTATTSMTGTSMAAPHVAGLVAYLISAGGNLSPDDMSTLVKNLAAKGVLSDIPFDTSNYLAHLPA</sequence>
<keyword evidence="3 5" id="KW-0378">Hydrolase</keyword>
<reference evidence="8" key="1">
    <citation type="submission" date="2020-11" db="EMBL/GenBank/DDBJ databases">
        <authorList>
            <consortium name="DOE Joint Genome Institute"/>
            <person name="Ahrendt S."/>
            <person name="Riley R."/>
            <person name="Andreopoulos W."/>
            <person name="Labutti K."/>
            <person name="Pangilinan J."/>
            <person name="Ruiz-Duenas F.J."/>
            <person name="Barrasa J.M."/>
            <person name="Sanchez-Garcia M."/>
            <person name="Camarero S."/>
            <person name="Miyauchi S."/>
            <person name="Serrano A."/>
            <person name="Linde D."/>
            <person name="Babiker R."/>
            <person name="Drula E."/>
            <person name="Ayuso-Fernandez I."/>
            <person name="Pacheco R."/>
            <person name="Padilla G."/>
            <person name="Ferreira P."/>
            <person name="Barriuso J."/>
            <person name="Kellner H."/>
            <person name="Castanera R."/>
            <person name="Alfaro M."/>
            <person name="Ramirez L."/>
            <person name="Pisabarro A.G."/>
            <person name="Kuo A."/>
            <person name="Tritt A."/>
            <person name="Lipzen A."/>
            <person name="He G."/>
            <person name="Yan M."/>
            <person name="Ng V."/>
            <person name="Cullen D."/>
            <person name="Martin F."/>
            <person name="Rosso M.-N."/>
            <person name="Henrissat B."/>
            <person name="Hibbett D."/>
            <person name="Martinez A.T."/>
            <person name="Grigoriev I.V."/>
        </authorList>
    </citation>
    <scope>NUCLEOTIDE SEQUENCE</scope>
    <source>
        <strain evidence="8">CBS 506.95</strain>
    </source>
</reference>
<keyword evidence="2 5" id="KW-0645">Protease</keyword>
<dbReference type="Proteomes" id="UP000807306">
    <property type="component" value="Unassembled WGS sequence"/>
</dbReference>
<accession>A0A9P6EKM5</accession>
<keyword evidence="4 5" id="KW-0720">Serine protease</keyword>
<evidence type="ECO:0000313" key="8">
    <source>
        <dbReference type="EMBL" id="KAF9531518.1"/>
    </source>
</evidence>
<dbReference type="PROSITE" id="PS51892">
    <property type="entry name" value="SUBTILASE"/>
    <property type="match status" value="1"/>
</dbReference>